<dbReference type="GO" id="GO:0005737">
    <property type="term" value="C:cytoplasm"/>
    <property type="evidence" value="ECO:0007669"/>
    <property type="project" value="TreeGrafter"/>
</dbReference>
<keyword evidence="4" id="KW-0520">NAD</keyword>
<dbReference type="SMART" id="SM00506">
    <property type="entry name" value="A1pp"/>
    <property type="match status" value="1"/>
</dbReference>
<keyword evidence="2" id="KW-0328">Glycosyltransferase</keyword>
<evidence type="ECO:0000256" key="3">
    <source>
        <dbReference type="ARBA" id="ARBA00022679"/>
    </source>
</evidence>
<keyword evidence="5" id="KW-0539">Nucleus</keyword>
<dbReference type="GO" id="GO:0010629">
    <property type="term" value="P:negative regulation of gene expression"/>
    <property type="evidence" value="ECO:0007669"/>
    <property type="project" value="TreeGrafter"/>
</dbReference>
<evidence type="ECO:0000256" key="5">
    <source>
        <dbReference type="ARBA" id="ARBA00023242"/>
    </source>
</evidence>
<proteinExistence type="predicted"/>
<dbReference type="GO" id="GO:0005634">
    <property type="term" value="C:nucleus"/>
    <property type="evidence" value="ECO:0007669"/>
    <property type="project" value="UniProtKB-SubCell"/>
</dbReference>
<evidence type="ECO:0000256" key="6">
    <source>
        <dbReference type="SAM" id="MobiDB-lite"/>
    </source>
</evidence>
<evidence type="ECO:0000256" key="4">
    <source>
        <dbReference type="ARBA" id="ARBA00023027"/>
    </source>
</evidence>
<dbReference type="GO" id="GO:0003714">
    <property type="term" value="F:transcription corepressor activity"/>
    <property type="evidence" value="ECO:0007669"/>
    <property type="project" value="TreeGrafter"/>
</dbReference>
<organism evidence="8 9">
    <name type="scientific">Elysia crispata</name>
    <name type="common">lettuce slug</name>
    <dbReference type="NCBI Taxonomy" id="231223"/>
    <lineage>
        <taxon>Eukaryota</taxon>
        <taxon>Metazoa</taxon>
        <taxon>Spiralia</taxon>
        <taxon>Lophotrochozoa</taxon>
        <taxon>Mollusca</taxon>
        <taxon>Gastropoda</taxon>
        <taxon>Heterobranchia</taxon>
        <taxon>Euthyneura</taxon>
        <taxon>Panpulmonata</taxon>
        <taxon>Sacoglossa</taxon>
        <taxon>Placobranchoidea</taxon>
        <taxon>Plakobranchidae</taxon>
        <taxon>Elysia</taxon>
    </lineage>
</organism>
<dbReference type="GO" id="GO:0016757">
    <property type="term" value="F:glycosyltransferase activity"/>
    <property type="evidence" value="ECO:0007669"/>
    <property type="project" value="UniProtKB-KW"/>
</dbReference>
<reference evidence="8" key="1">
    <citation type="journal article" date="2023" name="G3 (Bethesda)">
        <title>A reference genome for the long-term kleptoplast-retaining sea slug Elysia crispata morphotype clarki.</title>
        <authorList>
            <person name="Eastman K.E."/>
            <person name="Pendleton A.L."/>
            <person name="Shaikh M.A."/>
            <person name="Suttiyut T."/>
            <person name="Ogas R."/>
            <person name="Tomko P."/>
            <person name="Gavelis G."/>
            <person name="Widhalm J.R."/>
            <person name="Wisecaver J.H."/>
        </authorList>
    </citation>
    <scope>NUCLEOTIDE SEQUENCE</scope>
    <source>
        <strain evidence="8">ECLA1</strain>
    </source>
</reference>
<dbReference type="Pfam" id="PF01661">
    <property type="entry name" value="Macro"/>
    <property type="match status" value="1"/>
</dbReference>
<comment type="caution">
    <text evidence="8">The sequence shown here is derived from an EMBL/GenBank/DDBJ whole genome shotgun (WGS) entry which is preliminary data.</text>
</comment>
<dbReference type="Gene3D" id="3.40.220.10">
    <property type="entry name" value="Leucine Aminopeptidase, subunit E, domain 1"/>
    <property type="match status" value="1"/>
</dbReference>
<feature type="domain" description="Macro" evidence="7">
    <location>
        <begin position="1"/>
        <end position="178"/>
    </location>
</feature>
<dbReference type="AlphaFoldDB" id="A0AAE0ZAQ5"/>
<keyword evidence="3" id="KW-0808">Transferase</keyword>
<evidence type="ECO:0000259" key="7">
    <source>
        <dbReference type="PROSITE" id="PS51154"/>
    </source>
</evidence>
<dbReference type="EMBL" id="JAWDGP010004263">
    <property type="protein sequence ID" value="KAK3765983.1"/>
    <property type="molecule type" value="Genomic_DNA"/>
</dbReference>
<dbReference type="InterPro" id="IPR002589">
    <property type="entry name" value="Macro_dom"/>
</dbReference>
<dbReference type="SUPFAM" id="SSF52949">
    <property type="entry name" value="Macro domain-like"/>
    <property type="match status" value="1"/>
</dbReference>
<evidence type="ECO:0000256" key="2">
    <source>
        <dbReference type="ARBA" id="ARBA00022676"/>
    </source>
</evidence>
<protein>
    <recommendedName>
        <fullName evidence="7">Macro domain-containing protein</fullName>
    </recommendedName>
</protein>
<dbReference type="PANTHER" id="PTHR14453">
    <property type="entry name" value="PARP/ZINC FINGER CCCH TYPE DOMAIN CONTAINING PROTEIN"/>
    <property type="match status" value="1"/>
</dbReference>
<dbReference type="InterPro" id="IPR052056">
    <property type="entry name" value="Mono-ARTD/PARP"/>
</dbReference>
<name>A0AAE0ZAQ5_9GAST</name>
<dbReference type="InterPro" id="IPR043472">
    <property type="entry name" value="Macro_dom-like"/>
</dbReference>
<evidence type="ECO:0000313" key="8">
    <source>
        <dbReference type="EMBL" id="KAK3765983.1"/>
    </source>
</evidence>
<accession>A0AAE0ZAQ5</accession>
<comment type="subcellular location">
    <subcellularLocation>
        <location evidence="1">Nucleus</location>
    </subcellularLocation>
</comment>
<dbReference type="PANTHER" id="PTHR14453:SF67">
    <property type="entry name" value="POLY [ADP-RIBOSE] POLYMERASE"/>
    <property type="match status" value="1"/>
</dbReference>
<keyword evidence="9" id="KW-1185">Reference proteome</keyword>
<feature type="region of interest" description="Disordered" evidence="6">
    <location>
        <begin position="218"/>
        <end position="237"/>
    </location>
</feature>
<evidence type="ECO:0000313" key="9">
    <source>
        <dbReference type="Proteomes" id="UP001283361"/>
    </source>
</evidence>
<sequence>MCPAQIQLCYGDILKAKADVCICSIHRSRDMKLFPVSHHILRKAGATVQKQLNEKQCKIEELGMGQVEMTEAGDLKSFKKLLFICLKSYIKGNEKYLLKSLIKCLEIAAKDKHTIVAVPALATGGLNYPPEEVAKATLEAVALHNLNHGRTTTIKTVKVVLFDDDIDLIRTYVMVCNAGSTNLNDLYRTRESRLSQRPSPGVTLATAPPDETCYTDTTQECKPPQATGILQKVGSKN</sequence>
<evidence type="ECO:0000256" key="1">
    <source>
        <dbReference type="ARBA" id="ARBA00004123"/>
    </source>
</evidence>
<dbReference type="PROSITE" id="PS51154">
    <property type="entry name" value="MACRO"/>
    <property type="match status" value="1"/>
</dbReference>
<dbReference type="Proteomes" id="UP001283361">
    <property type="component" value="Unassembled WGS sequence"/>
</dbReference>
<gene>
    <name evidence="8" type="ORF">RRG08_002226</name>
</gene>